<keyword evidence="3" id="KW-1185">Reference proteome</keyword>
<dbReference type="EMBL" id="BLLK01000058">
    <property type="protein sequence ID" value="GFH57705.1"/>
    <property type="molecule type" value="Genomic_DNA"/>
</dbReference>
<dbReference type="AlphaFoldDB" id="A0AAD3D6J3"/>
<name>A0AAD3D6J3_9STRA</name>
<reference evidence="2 3" key="1">
    <citation type="journal article" date="2021" name="Sci. Rep.">
        <title>The genome of the diatom Chaetoceros tenuissimus carries an ancient integrated fragment of an extant virus.</title>
        <authorList>
            <person name="Hongo Y."/>
            <person name="Kimura K."/>
            <person name="Takaki Y."/>
            <person name="Yoshida Y."/>
            <person name="Baba S."/>
            <person name="Kobayashi G."/>
            <person name="Nagasaki K."/>
            <person name="Hano T."/>
            <person name="Tomaru Y."/>
        </authorList>
    </citation>
    <scope>NUCLEOTIDE SEQUENCE [LARGE SCALE GENOMIC DNA]</scope>
    <source>
        <strain evidence="2 3">NIES-3715</strain>
    </source>
</reference>
<protein>
    <submittedName>
        <fullName evidence="2">Uncharacterized protein</fullName>
    </submittedName>
</protein>
<sequence>MGRRSDINPRKFLGIDEEMLSRTETIRHQPSFLNVAQCEIDAFYHSYQREEKLILSSYTMIRDLVNKNKRRIEKMTGDDRHLLLLNEEQLRKKINNLLNCLIEAKESYIRILKKFDAYHNTAVEEEEMLLFKQTCPFLSGWKLKKLLNHLHELDLQNALKQRNVANKIQNSVRTLSKYMDENQSIPNGDNSRHSRHQQQLEGKRRSLIGSLKKSFSFSNKNNSSSGGTSLRT</sequence>
<feature type="region of interest" description="Disordered" evidence="1">
    <location>
        <begin position="181"/>
        <end position="203"/>
    </location>
</feature>
<evidence type="ECO:0000256" key="1">
    <source>
        <dbReference type="SAM" id="MobiDB-lite"/>
    </source>
</evidence>
<proteinExistence type="predicted"/>
<comment type="caution">
    <text evidence="2">The sequence shown here is derived from an EMBL/GenBank/DDBJ whole genome shotgun (WGS) entry which is preliminary data.</text>
</comment>
<accession>A0AAD3D6J3</accession>
<gene>
    <name evidence="2" type="ORF">CTEN210_14181</name>
</gene>
<evidence type="ECO:0000313" key="3">
    <source>
        <dbReference type="Proteomes" id="UP001054902"/>
    </source>
</evidence>
<organism evidence="2 3">
    <name type="scientific">Chaetoceros tenuissimus</name>
    <dbReference type="NCBI Taxonomy" id="426638"/>
    <lineage>
        <taxon>Eukaryota</taxon>
        <taxon>Sar</taxon>
        <taxon>Stramenopiles</taxon>
        <taxon>Ochrophyta</taxon>
        <taxon>Bacillariophyta</taxon>
        <taxon>Coscinodiscophyceae</taxon>
        <taxon>Chaetocerotophycidae</taxon>
        <taxon>Chaetocerotales</taxon>
        <taxon>Chaetocerotaceae</taxon>
        <taxon>Chaetoceros</taxon>
    </lineage>
</organism>
<dbReference type="Proteomes" id="UP001054902">
    <property type="component" value="Unassembled WGS sequence"/>
</dbReference>
<evidence type="ECO:0000313" key="2">
    <source>
        <dbReference type="EMBL" id="GFH57705.1"/>
    </source>
</evidence>